<dbReference type="SUPFAM" id="SSF81296">
    <property type="entry name" value="E set domains"/>
    <property type="match status" value="1"/>
</dbReference>
<gene>
    <name evidence="12" type="ORF">B5M42_15655</name>
</gene>
<dbReference type="AlphaFoldDB" id="A0A4Y8PXQ9"/>
<evidence type="ECO:0000256" key="2">
    <source>
        <dbReference type="ARBA" id="ARBA00022475"/>
    </source>
</evidence>
<evidence type="ECO:0000256" key="4">
    <source>
        <dbReference type="ARBA" id="ARBA00022723"/>
    </source>
</evidence>
<evidence type="ECO:0000256" key="7">
    <source>
        <dbReference type="ARBA" id="ARBA00023008"/>
    </source>
</evidence>
<keyword evidence="6 9" id="KW-1133">Transmembrane helix</keyword>
<keyword evidence="7" id="KW-0186">Copper</keyword>
<dbReference type="EMBL" id="MYFO01000021">
    <property type="protein sequence ID" value="TFE86058.1"/>
    <property type="molecule type" value="Genomic_DNA"/>
</dbReference>
<comment type="caution">
    <text evidence="12">The sequence shown here is derived from an EMBL/GenBank/DDBJ whole genome shotgun (WGS) entry which is preliminary data.</text>
</comment>
<evidence type="ECO:0000256" key="9">
    <source>
        <dbReference type="SAM" id="Phobius"/>
    </source>
</evidence>
<evidence type="ECO:0000256" key="5">
    <source>
        <dbReference type="ARBA" id="ARBA00022729"/>
    </source>
</evidence>
<keyword evidence="13" id="KW-1185">Reference proteome</keyword>
<evidence type="ECO:0000259" key="11">
    <source>
        <dbReference type="Pfam" id="PF05425"/>
    </source>
</evidence>
<evidence type="ECO:0000256" key="3">
    <source>
        <dbReference type="ARBA" id="ARBA00022692"/>
    </source>
</evidence>
<protein>
    <recommendedName>
        <fullName evidence="14">Copper resistance protein CopC</fullName>
    </recommendedName>
</protein>
<organism evidence="12 13">
    <name type="scientific">Paenibacillus athensensis</name>
    <dbReference type="NCBI Taxonomy" id="1967502"/>
    <lineage>
        <taxon>Bacteria</taxon>
        <taxon>Bacillati</taxon>
        <taxon>Bacillota</taxon>
        <taxon>Bacilli</taxon>
        <taxon>Bacillales</taxon>
        <taxon>Paenibacillaceae</taxon>
        <taxon>Paenibacillus</taxon>
    </lineage>
</organism>
<feature type="transmembrane region" description="Helical" evidence="9">
    <location>
        <begin position="405"/>
        <end position="428"/>
    </location>
</feature>
<keyword evidence="2" id="KW-1003">Cell membrane</keyword>
<dbReference type="GO" id="GO:0005507">
    <property type="term" value="F:copper ion binding"/>
    <property type="evidence" value="ECO:0007669"/>
    <property type="project" value="InterPro"/>
</dbReference>
<dbReference type="Pfam" id="PF05425">
    <property type="entry name" value="CopD"/>
    <property type="match status" value="1"/>
</dbReference>
<dbReference type="PANTHER" id="PTHR34820:SF4">
    <property type="entry name" value="INNER MEMBRANE PROTEIN YEBZ"/>
    <property type="match status" value="1"/>
</dbReference>
<evidence type="ECO:0008006" key="14">
    <source>
        <dbReference type="Google" id="ProtNLM"/>
    </source>
</evidence>
<evidence type="ECO:0000256" key="8">
    <source>
        <dbReference type="ARBA" id="ARBA00023136"/>
    </source>
</evidence>
<feature type="transmembrane region" description="Helical" evidence="9">
    <location>
        <begin position="272"/>
        <end position="290"/>
    </location>
</feature>
<feature type="transmembrane region" description="Helical" evidence="9">
    <location>
        <begin position="172"/>
        <end position="190"/>
    </location>
</feature>
<dbReference type="RefSeq" id="WP_134754475.1">
    <property type="nucleotide sequence ID" value="NZ_MYFO02000005.1"/>
</dbReference>
<sequence length="555" mass="60082">MASKSILKRQLQRLLPLFAGLLLLLVYTAGALPQSASAHAFLVDTQPAPNSKLATAPERITLTFNERLDDGLFYLKVFDQKGKEAVSAKAAMSATHNGIELALPKLAEGIYVISYHVISADGHPVSGSYPLTVGNPPPSAEAPVLTGQPTHAHGASGQQLTLAELLQYMARALWYAAVLLLGGWVIWLRLPGGGGASSRRELAAWTLNLQRAHVVALLFLIFTHTEDLLGGGGFGELVQLFTATSVGISWLALLVLSLVGFVVVGRSAVLDLVWAVLLVAAKCFSGHATSFTPQAATIALDAVHLLAGALWAGGLLLLAVQRKSSPQAAAALLRPFSRMALWSIVVLIVSGAASILLFLPSPRYLLYTLWGKLMLIKIGAVVLVLLTGGLLRLAMYKRREKQLNFWFKLDLTLMAIIIVLVGLITYMAPIPANEPLRWHVMGETQHMSTDITPRAPGTNTFETEVWMPEKSGKPKQVQLILHYEDNASVAPIQVPLEPAAEDADGVQVETYGGFVPFAYQASGEYLSLRGHWTAEVRIMDSEDNEKVYKESFLVY</sequence>
<keyword evidence="5" id="KW-0732">Signal</keyword>
<keyword evidence="4" id="KW-0479">Metal-binding</keyword>
<dbReference type="InterPro" id="IPR014755">
    <property type="entry name" value="Cu-Rt/internalin_Ig-like"/>
</dbReference>
<feature type="transmembrane region" description="Helical" evidence="9">
    <location>
        <begin position="242"/>
        <end position="265"/>
    </location>
</feature>
<dbReference type="OrthoDB" id="2353937at2"/>
<dbReference type="InterPro" id="IPR008457">
    <property type="entry name" value="Cu-R_CopD_dom"/>
</dbReference>
<feature type="domain" description="CopC" evidence="10">
    <location>
        <begin position="39"/>
        <end position="133"/>
    </location>
</feature>
<dbReference type="Pfam" id="PF04234">
    <property type="entry name" value="CopC"/>
    <property type="match status" value="1"/>
</dbReference>
<accession>A0A4Y8PXQ9</accession>
<feature type="transmembrane region" description="Helical" evidence="9">
    <location>
        <begin position="373"/>
        <end position="393"/>
    </location>
</feature>
<dbReference type="GO" id="GO:0006825">
    <property type="term" value="P:copper ion transport"/>
    <property type="evidence" value="ECO:0007669"/>
    <property type="project" value="InterPro"/>
</dbReference>
<evidence type="ECO:0000259" key="10">
    <source>
        <dbReference type="Pfam" id="PF04234"/>
    </source>
</evidence>
<evidence type="ECO:0000256" key="6">
    <source>
        <dbReference type="ARBA" id="ARBA00022989"/>
    </source>
</evidence>
<feature type="transmembrane region" description="Helical" evidence="9">
    <location>
        <begin position="302"/>
        <end position="320"/>
    </location>
</feature>
<evidence type="ECO:0000313" key="12">
    <source>
        <dbReference type="EMBL" id="TFE86058.1"/>
    </source>
</evidence>
<dbReference type="InterPro" id="IPR032694">
    <property type="entry name" value="CopC/D"/>
</dbReference>
<evidence type="ECO:0000313" key="13">
    <source>
        <dbReference type="Proteomes" id="UP000298246"/>
    </source>
</evidence>
<feature type="transmembrane region" description="Helical" evidence="9">
    <location>
        <begin position="202"/>
        <end position="222"/>
    </location>
</feature>
<reference evidence="12 13" key="1">
    <citation type="submission" date="2017-03" db="EMBL/GenBank/DDBJ databases">
        <title>Isolation of Levoglucosan Utilizing Bacteria.</title>
        <authorList>
            <person name="Arya A.S."/>
        </authorList>
    </citation>
    <scope>NUCLEOTIDE SEQUENCE [LARGE SCALE GENOMIC DNA]</scope>
    <source>
        <strain evidence="12 13">MEC069</strain>
    </source>
</reference>
<dbReference type="Proteomes" id="UP000298246">
    <property type="component" value="Unassembled WGS sequence"/>
</dbReference>
<evidence type="ECO:0000256" key="1">
    <source>
        <dbReference type="ARBA" id="ARBA00004651"/>
    </source>
</evidence>
<feature type="transmembrane region" description="Helical" evidence="9">
    <location>
        <begin position="340"/>
        <end position="361"/>
    </location>
</feature>
<name>A0A4Y8PXQ9_9BACL</name>
<dbReference type="InterPro" id="IPR014756">
    <property type="entry name" value="Ig_E-set"/>
</dbReference>
<keyword evidence="8 9" id="KW-0472">Membrane</keyword>
<dbReference type="PANTHER" id="PTHR34820">
    <property type="entry name" value="INNER MEMBRANE PROTEIN YEBZ"/>
    <property type="match status" value="1"/>
</dbReference>
<dbReference type="Gene3D" id="2.60.40.1220">
    <property type="match status" value="1"/>
</dbReference>
<proteinExistence type="predicted"/>
<keyword evidence="3 9" id="KW-0812">Transmembrane</keyword>
<dbReference type="InterPro" id="IPR007348">
    <property type="entry name" value="CopC_dom"/>
</dbReference>
<dbReference type="GO" id="GO:0046688">
    <property type="term" value="P:response to copper ion"/>
    <property type="evidence" value="ECO:0007669"/>
    <property type="project" value="InterPro"/>
</dbReference>
<dbReference type="GO" id="GO:0042597">
    <property type="term" value="C:periplasmic space"/>
    <property type="evidence" value="ECO:0007669"/>
    <property type="project" value="InterPro"/>
</dbReference>
<dbReference type="GO" id="GO:0005886">
    <property type="term" value="C:plasma membrane"/>
    <property type="evidence" value="ECO:0007669"/>
    <property type="project" value="UniProtKB-SubCell"/>
</dbReference>
<comment type="subcellular location">
    <subcellularLocation>
        <location evidence="1">Cell membrane</location>
        <topology evidence="1">Multi-pass membrane protein</topology>
    </subcellularLocation>
</comment>
<feature type="domain" description="Copper resistance protein D" evidence="11">
    <location>
        <begin position="331"/>
        <end position="423"/>
    </location>
</feature>